<dbReference type="RefSeq" id="WP_024390725.1">
    <property type="nucleotide sequence ID" value="NZ_ALLE01000026.1"/>
</dbReference>
<name>A0A075SEE9_STRSU</name>
<protein>
    <submittedName>
        <fullName evidence="1">Uncharacterized protein</fullName>
    </submittedName>
</protein>
<dbReference type="PATRIC" id="fig|1214179.4.peg.179"/>
<evidence type="ECO:0000313" key="1">
    <source>
        <dbReference type="EMBL" id="AIG42724.1"/>
    </source>
</evidence>
<evidence type="ECO:0000313" key="2">
    <source>
        <dbReference type="Proteomes" id="UP000028185"/>
    </source>
</evidence>
<dbReference type="EMBL" id="CP008921">
    <property type="protein sequence ID" value="AIG42724.1"/>
    <property type="molecule type" value="Genomic_DNA"/>
</dbReference>
<reference evidence="1 2" key="1">
    <citation type="journal article" date="2014" name="Genome Announc.">
        <title>Whole-Genome Sequence of Streptococcus suis Serotype 4 Reference Strain 6407.</title>
        <authorList>
            <person name="Wang K."/>
            <person name="Chen J."/>
            <person name="Yao H."/>
            <person name="Lu C."/>
        </authorList>
    </citation>
    <scope>NUCLEOTIDE SEQUENCE [LARGE SCALE GENOMIC DNA]</scope>
    <source>
        <strain evidence="1">6407</strain>
    </source>
</reference>
<accession>A0A075SEE9</accession>
<proteinExistence type="predicted"/>
<organism evidence="1 2">
    <name type="scientific">Streptococcus suis 6407</name>
    <dbReference type="NCBI Taxonomy" id="1214179"/>
    <lineage>
        <taxon>Bacteria</taxon>
        <taxon>Bacillati</taxon>
        <taxon>Bacillota</taxon>
        <taxon>Bacilli</taxon>
        <taxon>Lactobacillales</taxon>
        <taxon>Streptococcaceae</taxon>
        <taxon>Streptococcus</taxon>
    </lineage>
</organism>
<dbReference type="AlphaFoldDB" id="A0A075SEE9"/>
<dbReference type="HOGENOM" id="CLU_1098042_0_0_9"/>
<dbReference type="Proteomes" id="UP000028185">
    <property type="component" value="Chromosome"/>
</dbReference>
<sequence>MTKKIIFILLFFVVCVYFYSFIPLVQTVPSVFQTPYRTLVQSEFEAIYKYNGIEISERNFWNKPINGRKPQDTLNEKATILFKKYNLLEKEAKKHEYKKEALDFNKVDWKTVSNRYIELKQIVIDEKIKDINQDEIERYYLANTENFERQDFISGNISIWNDGIIISTESVDITEETVRNITERYPDLELELKNIEVGHQVSWVQNGVYYTFTCLSREEKGIIPLSEITDAVAMQCAEELVDNWLNKEIDSLK</sequence>
<gene>
    <name evidence="1" type="ORF">ID09_01050</name>
</gene>